<evidence type="ECO:0000313" key="1">
    <source>
        <dbReference type="EMBL" id="VAW73935.1"/>
    </source>
</evidence>
<name>A0A3B0XZV9_9ZZZZ</name>
<gene>
    <name evidence="1" type="ORF">MNBD_GAMMA12-3745</name>
</gene>
<dbReference type="AlphaFoldDB" id="A0A3B0XZV9"/>
<reference evidence="1" key="1">
    <citation type="submission" date="2018-06" db="EMBL/GenBank/DDBJ databases">
        <authorList>
            <person name="Zhirakovskaya E."/>
        </authorList>
    </citation>
    <scope>NUCLEOTIDE SEQUENCE</scope>
</reference>
<sequence length="41" mass="4658">MEGLSKAGSLVKFSTNLLSSKIFRHYNELIEYPFPSNSSKH</sequence>
<dbReference type="EMBL" id="UOFL01000049">
    <property type="protein sequence ID" value="VAW73935.1"/>
    <property type="molecule type" value="Genomic_DNA"/>
</dbReference>
<accession>A0A3B0XZV9</accession>
<proteinExistence type="predicted"/>
<protein>
    <submittedName>
        <fullName evidence="1">Uncharacterized protein</fullName>
    </submittedName>
</protein>
<organism evidence="1">
    <name type="scientific">hydrothermal vent metagenome</name>
    <dbReference type="NCBI Taxonomy" id="652676"/>
    <lineage>
        <taxon>unclassified sequences</taxon>
        <taxon>metagenomes</taxon>
        <taxon>ecological metagenomes</taxon>
    </lineage>
</organism>